<dbReference type="AlphaFoldDB" id="B2BXU0"/>
<dbReference type="EMBL" id="EU162610">
    <property type="protein sequence ID" value="ABW81117.1"/>
    <property type="molecule type" value="Genomic_DNA"/>
</dbReference>
<proteinExistence type="predicted"/>
<organism evidence="1">
    <name type="scientific">Boechera divaricarpa</name>
    <dbReference type="NCBI Taxonomy" id="115915"/>
    <lineage>
        <taxon>Eukaryota</taxon>
        <taxon>Viridiplantae</taxon>
        <taxon>Streptophyta</taxon>
        <taxon>Embryophyta</taxon>
        <taxon>Tracheophyta</taxon>
        <taxon>Spermatophyta</taxon>
        <taxon>Magnoliopsida</taxon>
        <taxon>eudicotyledons</taxon>
        <taxon>Gunneridae</taxon>
        <taxon>Pentapetalae</taxon>
        <taxon>rosids</taxon>
        <taxon>malvids</taxon>
        <taxon>Brassicales</taxon>
        <taxon>Brassicaceae</taxon>
        <taxon>Boechereae</taxon>
        <taxon>Boechera</taxon>
    </lineage>
</organism>
<accession>B2BXU0</accession>
<protein>
    <submittedName>
        <fullName evidence="1">Uncharacterized protein</fullName>
    </submittedName>
</protein>
<sequence length="175" mass="18817">MGDGEIRAICNGHVFSANVGLMGGARTMLARDHGVGETLEGVLLRAILLMVRARTTVVPTVSGSVGREREDRMRWCHGLETCLTVENSLVDFNERGSGLLDVTTTWVSVRGCDCVPDLVSSRCSGEKWLDNIGDGTQERAIDQPILTFQMVYAGLVVVTPFTVCVGGVAETDPSM</sequence>
<reference evidence="1" key="1">
    <citation type="submission" date="2007-09" db="EMBL/GenBank/DDBJ databases">
        <authorList>
            <person name="Schmid K.J."/>
            <person name="Navarro-Quezada A."/>
        </authorList>
    </citation>
    <scope>NUCLEOTIDE SEQUENCE</scope>
</reference>
<evidence type="ECO:0000313" key="1">
    <source>
        <dbReference type="EMBL" id="ABW81117.1"/>
    </source>
</evidence>
<name>B2BXU0_9BRAS</name>